<evidence type="ECO:0000313" key="4">
    <source>
        <dbReference type="EMBL" id="MCE7003449.1"/>
    </source>
</evidence>
<comment type="caution">
    <text evidence="4">The sequence shown here is derived from an EMBL/GenBank/DDBJ whole genome shotgun (WGS) entry which is preliminary data.</text>
</comment>
<dbReference type="PANTHER" id="PTHR11487:SF0">
    <property type="entry name" value="S-ACYL FATTY ACID SYNTHASE THIOESTERASE, MEDIUM CHAIN"/>
    <property type="match status" value="1"/>
</dbReference>
<organism evidence="4 5">
    <name type="scientific">Kibdelosporangium philippinense</name>
    <dbReference type="NCBI Taxonomy" id="211113"/>
    <lineage>
        <taxon>Bacteria</taxon>
        <taxon>Bacillati</taxon>
        <taxon>Actinomycetota</taxon>
        <taxon>Actinomycetes</taxon>
        <taxon>Pseudonocardiales</taxon>
        <taxon>Pseudonocardiaceae</taxon>
        <taxon>Kibdelosporangium</taxon>
    </lineage>
</organism>
<gene>
    <name evidence="4" type="ORF">LWC34_11500</name>
</gene>
<comment type="similarity">
    <text evidence="1">Belongs to the thioesterase family.</text>
</comment>
<dbReference type="InterPro" id="IPR020802">
    <property type="entry name" value="TesA-like"/>
</dbReference>
<sequence length="255" mass="27882">MTDPWIRRFVPAPDAATRLVCLAHAGGSASYFLQVAKALAAKVDVLAIQYPGRQDRRHEPCLESCQLIADGVFEALRPFTDKPITIFGHSMGASVGYELTRRLEDTGVRPTALFASGRRAPSRNRDDRTHLLDDAGLVAELKLLGGAGSHLLDDPDILAMALPAIRGDYLAAETYRWTPGPKLSTPVFAFVGDADPKVSLDESRAWAEHTTGGFEFRVFDGDHFYIDTHAKDVIAALRQHILGEHIQASQAVRPV</sequence>
<evidence type="ECO:0000313" key="5">
    <source>
        <dbReference type="Proteomes" id="UP001521150"/>
    </source>
</evidence>
<dbReference type="Pfam" id="PF00975">
    <property type="entry name" value="Thioesterase"/>
    <property type="match status" value="1"/>
</dbReference>
<dbReference type="InterPro" id="IPR029058">
    <property type="entry name" value="AB_hydrolase_fold"/>
</dbReference>
<reference evidence="4 5" key="1">
    <citation type="submission" date="2021-12" db="EMBL/GenBank/DDBJ databases">
        <title>Genome sequence of Kibdelosporangium philippinense ATCC 49844.</title>
        <authorList>
            <person name="Fedorov E.A."/>
            <person name="Omeragic M."/>
            <person name="Shalygina K.F."/>
            <person name="Maclea K.S."/>
        </authorList>
    </citation>
    <scope>NUCLEOTIDE SEQUENCE [LARGE SCALE GENOMIC DNA]</scope>
    <source>
        <strain evidence="4 5">ATCC 49844</strain>
    </source>
</reference>
<dbReference type="GO" id="GO:0016787">
    <property type="term" value="F:hydrolase activity"/>
    <property type="evidence" value="ECO:0007669"/>
    <property type="project" value="UniProtKB-KW"/>
</dbReference>
<dbReference type="InterPro" id="IPR001031">
    <property type="entry name" value="Thioesterase"/>
</dbReference>
<dbReference type="Proteomes" id="UP001521150">
    <property type="component" value="Unassembled WGS sequence"/>
</dbReference>
<evidence type="ECO:0000259" key="3">
    <source>
        <dbReference type="SMART" id="SM00824"/>
    </source>
</evidence>
<keyword evidence="5" id="KW-1185">Reference proteome</keyword>
<name>A0ABS8Z6E0_9PSEU</name>
<accession>A0ABS8Z6E0</accession>
<dbReference type="PANTHER" id="PTHR11487">
    <property type="entry name" value="THIOESTERASE"/>
    <property type="match status" value="1"/>
</dbReference>
<dbReference type="SMART" id="SM00824">
    <property type="entry name" value="PKS_TE"/>
    <property type="match status" value="1"/>
</dbReference>
<evidence type="ECO:0000256" key="2">
    <source>
        <dbReference type="ARBA" id="ARBA00022801"/>
    </source>
</evidence>
<evidence type="ECO:0000256" key="1">
    <source>
        <dbReference type="ARBA" id="ARBA00007169"/>
    </source>
</evidence>
<keyword evidence="2 4" id="KW-0378">Hydrolase</keyword>
<protein>
    <submittedName>
        <fullName evidence="4">Alpha/beta fold hydrolase</fullName>
    </submittedName>
</protein>
<feature type="domain" description="Thioesterase TesA-like" evidence="3">
    <location>
        <begin position="20"/>
        <end position="241"/>
    </location>
</feature>
<dbReference type="EMBL" id="JAJVCN010000001">
    <property type="protein sequence ID" value="MCE7003449.1"/>
    <property type="molecule type" value="Genomic_DNA"/>
</dbReference>
<dbReference type="RefSeq" id="WP_233725038.1">
    <property type="nucleotide sequence ID" value="NZ_JAJVCN010000001.1"/>
</dbReference>
<dbReference type="Gene3D" id="3.40.50.1820">
    <property type="entry name" value="alpha/beta hydrolase"/>
    <property type="match status" value="1"/>
</dbReference>
<dbReference type="InterPro" id="IPR012223">
    <property type="entry name" value="TEII"/>
</dbReference>
<dbReference type="SUPFAM" id="SSF53474">
    <property type="entry name" value="alpha/beta-Hydrolases"/>
    <property type="match status" value="1"/>
</dbReference>
<proteinExistence type="inferred from homology"/>